<dbReference type="InterPro" id="IPR048015">
    <property type="entry name" value="NTP-PPase_MazG-like_N"/>
</dbReference>
<feature type="region of interest" description="Disordered" evidence="1">
    <location>
        <begin position="1"/>
        <end position="22"/>
    </location>
</feature>
<accession>A0ABX8D706</accession>
<dbReference type="PANTHER" id="PTHR30522">
    <property type="entry name" value="NUCLEOSIDE TRIPHOSPHATE PYROPHOSPHOHYDROLASE"/>
    <property type="match status" value="1"/>
</dbReference>
<feature type="compositionally biased region" description="Pro residues" evidence="1">
    <location>
        <begin position="1"/>
        <end position="13"/>
    </location>
</feature>
<protein>
    <submittedName>
        <fullName evidence="3">MazG family protein</fullName>
    </submittedName>
</protein>
<keyword evidence="4" id="KW-1185">Reference proteome</keyword>
<evidence type="ECO:0000259" key="2">
    <source>
        <dbReference type="Pfam" id="PF03819"/>
    </source>
</evidence>
<name>A0ABX8D706_9CELL</name>
<dbReference type="Pfam" id="PF03819">
    <property type="entry name" value="MazG"/>
    <property type="match status" value="1"/>
</dbReference>
<dbReference type="Proteomes" id="UP000677804">
    <property type="component" value="Chromosome"/>
</dbReference>
<sequence>MTGPAPQGPPAPQDPATSADVGRRAAALARVVEVMDRLRSPGGCPWYAEQTHASLLPYAVEEAHELVEAVEAGDRAGMREELGDLLLQVLVHARLASEDPDEPFDVGDVADALAAKLVRRNPHVFTTGDAEELDARAVDARWEGLKRAEKPGRTSVLDGVPASLGALARAQRLVVRGDRAGLLDRAAAPVASTAPGGRRDPDGTTAPVAPPATPEAVGDALLALVVAAHAGGVDAETALRAATARWECVARDVEHRPVEHRPAEHLPVEHRPAEHLPVEH</sequence>
<feature type="region of interest" description="Disordered" evidence="1">
    <location>
        <begin position="260"/>
        <end position="280"/>
    </location>
</feature>
<evidence type="ECO:0000313" key="3">
    <source>
        <dbReference type="EMBL" id="QVI63215.1"/>
    </source>
</evidence>
<organism evidence="3 4">
    <name type="scientific">Cellulomonas wangleii</name>
    <dbReference type="NCBI Taxonomy" id="2816956"/>
    <lineage>
        <taxon>Bacteria</taxon>
        <taxon>Bacillati</taxon>
        <taxon>Actinomycetota</taxon>
        <taxon>Actinomycetes</taxon>
        <taxon>Micrococcales</taxon>
        <taxon>Cellulomonadaceae</taxon>
        <taxon>Cellulomonas</taxon>
    </lineage>
</organism>
<proteinExistence type="predicted"/>
<dbReference type="InterPro" id="IPR011551">
    <property type="entry name" value="NTP_PyrPHydrolase_MazG"/>
</dbReference>
<dbReference type="Gene3D" id="1.10.287.1080">
    <property type="entry name" value="MazG-like"/>
    <property type="match status" value="2"/>
</dbReference>
<evidence type="ECO:0000313" key="4">
    <source>
        <dbReference type="Proteomes" id="UP000677804"/>
    </source>
</evidence>
<dbReference type="SUPFAM" id="SSF101386">
    <property type="entry name" value="all-alpha NTP pyrophosphatases"/>
    <property type="match status" value="1"/>
</dbReference>
<feature type="region of interest" description="Disordered" evidence="1">
    <location>
        <begin position="186"/>
        <end position="213"/>
    </location>
</feature>
<feature type="domain" description="NTP pyrophosphohydrolase MazG-like" evidence="2">
    <location>
        <begin position="50"/>
        <end position="125"/>
    </location>
</feature>
<evidence type="ECO:0000256" key="1">
    <source>
        <dbReference type="SAM" id="MobiDB-lite"/>
    </source>
</evidence>
<dbReference type="CDD" id="cd11528">
    <property type="entry name" value="NTP-PPase_MazG_Nterm"/>
    <property type="match status" value="1"/>
</dbReference>
<dbReference type="InterPro" id="IPR004518">
    <property type="entry name" value="MazG-like_dom"/>
</dbReference>
<gene>
    <name evidence="3" type="ORF">KG103_04760</name>
</gene>
<dbReference type="PANTHER" id="PTHR30522:SF0">
    <property type="entry name" value="NUCLEOSIDE TRIPHOSPHATE PYROPHOSPHOHYDROLASE"/>
    <property type="match status" value="1"/>
</dbReference>
<dbReference type="EMBL" id="CP074405">
    <property type="protein sequence ID" value="QVI63215.1"/>
    <property type="molecule type" value="Genomic_DNA"/>
</dbReference>
<dbReference type="RefSeq" id="WP_207341536.1">
    <property type="nucleotide sequence ID" value="NZ_CP074405.1"/>
</dbReference>
<reference evidence="3 4" key="1">
    <citation type="submission" date="2021-05" db="EMBL/GenBank/DDBJ databases">
        <title>Novel species in genus Cellulomonas.</title>
        <authorList>
            <person name="Zhang G."/>
        </authorList>
    </citation>
    <scope>NUCLEOTIDE SEQUENCE [LARGE SCALE GENOMIC DNA]</scope>
    <source>
        <strain evidence="4">zg-ZUI222</strain>
    </source>
</reference>
<dbReference type="NCBIfam" id="TIGR00444">
    <property type="entry name" value="mazG"/>
    <property type="match status" value="1"/>
</dbReference>